<keyword evidence="9" id="KW-1185">Reference proteome</keyword>
<dbReference type="HAMAP" id="MF_00073">
    <property type="entry name" value="NusB"/>
    <property type="match status" value="1"/>
</dbReference>
<dbReference type="InterPro" id="IPR006027">
    <property type="entry name" value="NusB_RsmB_TIM44"/>
</dbReference>
<keyword evidence="4 6" id="KW-0805">Transcription regulation</keyword>
<protein>
    <recommendedName>
        <fullName evidence="6">Transcription antitermination protein NusB</fullName>
    </recommendedName>
    <alternativeName>
        <fullName evidence="6">Antitermination factor NusB</fullName>
    </alternativeName>
</protein>
<dbReference type="SUPFAM" id="SSF48013">
    <property type="entry name" value="NusB-like"/>
    <property type="match status" value="1"/>
</dbReference>
<gene>
    <name evidence="6 8" type="primary">nusB</name>
    <name evidence="8" type="ORF">ACFO4N_04290</name>
</gene>
<dbReference type="EMBL" id="JBHSFW010000001">
    <property type="protein sequence ID" value="MFC4617948.1"/>
    <property type="molecule type" value="Genomic_DNA"/>
</dbReference>
<dbReference type="PANTHER" id="PTHR11078:SF3">
    <property type="entry name" value="ANTITERMINATION NUSB DOMAIN-CONTAINING PROTEIN"/>
    <property type="match status" value="1"/>
</dbReference>
<name>A0ABV9GIJ9_9BACL</name>
<keyword evidence="5 6" id="KW-0804">Transcription</keyword>
<keyword evidence="3 6" id="KW-0694">RNA-binding</keyword>
<comment type="caution">
    <text evidence="8">The sequence shown here is derived from an EMBL/GenBank/DDBJ whole genome shotgun (WGS) entry which is preliminary data.</text>
</comment>
<dbReference type="Pfam" id="PF01029">
    <property type="entry name" value="NusB"/>
    <property type="match status" value="1"/>
</dbReference>
<evidence type="ECO:0000256" key="6">
    <source>
        <dbReference type="HAMAP-Rule" id="MF_00073"/>
    </source>
</evidence>
<evidence type="ECO:0000259" key="7">
    <source>
        <dbReference type="Pfam" id="PF01029"/>
    </source>
</evidence>
<dbReference type="RefSeq" id="WP_376844961.1">
    <property type="nucleotide sequence ID" value="NZ_JBHSFW010000001.1"/>
</dbReference>
<dbReference type="PANTHER" id="PTHR11078">
    <property type="entry name" value="N UTILIZATION SUBSTANCE PROTEIN B-RELATED"/>
    <property type="match status" value="1"/>
</dbReference>
<accession>A0ABV9GIJ9</accession>
<evidence type="ECO:0000256" key="5">
    <source>
        <dbReference type="ARBA" id="ARBA00023163"/>
    </source>
</evidence>
<dbReference type="InterPro" id="IPR035926">
    <property type="entry name" value="NusB-like_sf"/>
</dbReference>
<evidence type="ECO:0000256" key="4">
    <source>
        <dbReference type="ARBA" id="ARBA00023015"/>
    </source>
</evidence>
<evidence type="ECO:0000313" key="8">
    <source>
        <dbReference type="EMBL" id="MFC4617948.1"/>
    </source>
</evidence>
<organism evidence="8 9">
    <name type="scientific">Camelliibacillus cellulosilyticus</name>
    <dbReference type="NCBI Taxonomy" id="2174486"/>
    <lineage>
        <taxon>Bacteria</taxon>
        <taxon>Bacillati</taxon>
        <taxon>Bacillota</taxon>
        <taxon>Bacilli</taxon>
        <taxon>Bacillales</taxon>
        <taxon>Sporolactobacillaceae</taxon>
        <taxon>Camelliibacillus</taxon>
    </lineage>
</organism>
<dbReference type="InterPro" id="IPR011605">
    <property type="entry name" value="NusB_fam"/>
</dbReference>
<feature type="domain" description="NusB/RsmB/TIM44" evidence="7">
    <location>
        <begin position="4"/>
        <end position="124"/>
    </location>
</feature>
<evidence type="ECO:0000256" key="1">
    <source>
        <dbReference type="ARBA" id="ARBA00005952"/>
    </source>
</evidence>
<keyword evidence="2 6" id="KW-0889">Transcription antitermination</keyword>
<dbReference type="Gene3D" id="1.10.940.10">
    <property type="entry name" value="NusB-like"/>
    <property type="match status" value="1"/>
</dbReference>
<proteinExistence type="inferred from homology"/>
<dbReference type="CDD" id="cd00619">
    <property type="entry name" value="Terminator_NusB"/>
    <property type="match status" value="1"/>
</dbReference>
<evidence type="ECO:0000313" key="9">
    <source>
        <dbReference type="Proteomes" id="UP001596022"/>
    </source>
</evidence>
<comment type="function">
    <text evidence="6">Involved in transcription antitermination. Required for transcription of ribosomal RNA (rRNA) genes. Binds specifically to the boxA antiterminator sequence of the ribosomal RNA (rrn) operons.</text>
</comment>
<comment type="similarity">
    <text evidence="1 6">Belongs to the NusB family.</text>
</comment>
<sequence>MNRRQAREKALQAIFQMNTGETSSEEAMSHVLEDQPSDPFFEQLVITAAEHFDDIDTLIKKYLDKWPFHRLGHIDKAILRLAVCELLYFENIPVKVTLNEAIELAKTFGDDDTRRFTNGVLSTLAGQESLHKQEGT</sequence>
<dbReference type="Proteomes" id="UP001596022">
    <property type="component" value="Unassembled WGS sequence"/>
</dbReference>
<reference evidence="9" key="1">
    <citation type="journal article" date="2019" name="Int. J. Syst. Evol. Microbiol.">
        <title>The Global Catalogue of Microorganisms (GCM) 10K type strain sequencing project: providing services to taxonomists for standard genome sequencing and annotation.</title>
        <authorList>
            <consortium name="The Broad Institute Genomics Platform"/>
            <consortium name="The Broad Institute Genome Sequencing Center for Infectious Disease"/>
            <person name="Wu L."/>
            <person name="Ma J."/>
        </authorList>
    </citation>
    <scope>NUCLEOTIDE SEQUENCE [LARGE SCALE GENOMIC DNA]</scope>
    <source>
        <strain evidence="9">CGMCC 1.16306</strain>
    </source>
</reference>
<evidence type="ECO:0000256" key="3">
    <source>
        <dbReference type="ARBA" id="ARBA00022884"/>
    </source>
</evidence>
<dbReference type="NCBIfam" id="TIGR01951">
    <property type="entry name" value="nusB"/>
    <property type="match status" value="1"/>
</dbReference>
<evidence type="ECO:0000256" key="2">
    <source>
        <dbReference type="ARBA" id="ARBA00022814"/>
    </source>
</evidence>